<dbReference type="Gene3D" id="1.25.40.20">
    <property type="entry name" value="Ankyrin repeat-containing domain"/>
    <property type="match status" value="1"/>
</dbReference>
<dbReference type="PROSITE" id="PS50297">
    <property type="entry name" value="ANK_REP_REGION"/>
    <property type="match status" value="2"/>
</dbReference>
<dbReference type="Proteomes" id="UP000014760">
    <property type="component" value="Unassembled WGS sequence"/>
</dbReference>
<dbReference type="Pfam" id="PF13637">
    <property type="entry name" value="Ank_4"/>
    <property type="match status" value="1"/>
</dbReference>
<feature type="repeat" description="ANK" evidence="3">
    <location>
        <begin position="29"/>
        <end position="61"/>
    </location>
</feature>
<dbReference type="EnsemblMetazoa" id="CapteT76145">
    <property type="protein sequence ID" value="CapteP76145"/>
    <property type="gene ID" value="CapteG76145"/>
</dbReference>
<dbReference type="OMA" id="EAPDKND"/>
<dbReference type="PROSITE" id="PS50088">
    <property type="entry name" value="ANK_REPEAT"/>
    <property type="match status" value="3"/>
</dbReference>
<dbReference type="SUPFAM" id="SSF48403">
    <property type="entry name" value="Ankyrin repeat"/>
    <property type="match status" value="1"/>
</dbReference>
<gene>
    <name evidence="4" type="ORF">CAPTEDRAFT_76145</name>
</gene>
<protein>
    <submittedName>
        <fullName evidence="4 5">Uncharacterized protein</fullName>
    </submittedName>
</protein>
<accession>R7TH75</accession>
<name>R7TH75_CAPTE</name>
<reference evidence="6" key="1">
    <citation type="submission" date="2012-12" db="EMBL/GenBank/DDBJ databases">
        <authorList>
            <person name="Hellsten U."/>
            <person name="Grimwood J."/>
            <person name="Chapman J.A."/>
            <person name="Shapiro H."/>
            <person name="Aerts A."/>
            <person name="Otillar R.P."/>
            <person name="Terry A.Y."/>
            <person name="Boore J.L."/>
            <person name="Simakov O."/>
            <person name="Marletaz F."/>
            <person name="Cho S.-J."/>
            <person name="Edsinger-Gonzales E."/>
            <person name="Havlak P."/>
            <person name="Kuo D.-H."/>
            <person name="Larsson T."/>
            <person name="Lv J."/>
            <person name="Arendt D."/>
            <person name="Savage R."/>
            <person name="Osoegawa K."/>
            <person name="de Jong P."/>
            <person name="Lindberg D.R."/>
            <person name="Seaver E.C."/>
            <person name="Weisblat D.A."/>
            <person name="Putnam N.H."/>
            <person name="Grigoriev I.V."/>
            <person name="Rokhsar D.S."/>
        </authorList>
    </citation>
    <scope>NUCLEOTIDE SEQUENCE</scope>
    <source>
        <strain evidence="6">I ESC-2004</strain>
    </source>
</reference>
<organism evidence="4">
    <name type="scientific">Capitella teleta</name>
    <name type="common">Polychaete worm</name>
    <dbReference type="NCBI Taxonomy" id="283909"/>
    <lineage>
        <taxon>Eukaryota</taxon>
        <taxon>Metazoa</taxon>
        <taxon>Spiralia</taxon>
        <taxon>Lophotrochozoa</taxon>
        <taxon>Annelida</taxon>
        <taxon>Polychaeta</taxon>
        <taxon>Sedentaria</taxon>
        <taxon>Scolecida</taxon>
        <taxon>Capitellidae</taxon>
        <taxon>Capitella</taxon>
    </lineage>
</organism>
<proteinExistence type="predicted"/>
<dbReference type="HOGENOM" id="CLU_000134_18_1_1"/>
<feature type="repeat" description="ANK" evidence="3">
    <location>
        <begin position="95"/>
        <end position="127"/>
    </location>
</feature>
<dbReference type="InterPro" id="IPR002110">
    <property type="entry name" value="Ankyrin_rpt"/>
</dbReference>
<dbReference type="AlphaFoldDB" id="R7TH75"/>
<dbReference type="STRING" id="283909.R7TH75"/>
<keyword evidence="1" id="KW-0677">Repeat</keyword>
<feature type="non-terminal residue" evidence="4">
    <location>
        <position position="1"/>
    </location>
</feature>
<sequence>LHLAAMAGKLKMVQSLLGCGASIHKRTSLGDTALHEACFEGHTEVVKHLREQGADPNIGNDHEVTSLMLASYADNASVIKYVVDSKVELNRLDKDGRNVLFYAVAEGRLDTLAYLIDCGAEVKPDHNGVSLLMEAVYQGKDEVVQYLL</sequence>
<dbReference type="InterPro" id="IPR036770">
    <property type="entry name" value="Ankyrin_rpt-contain_sf"/>
</dbReference>
<reference evidence="5" key="3">
    <citation type="submission" date="2015-06" db="UniProtKB">
        <authorList>
            <consortium name="EnsemblMetazoa"/>
        </authorList>
    </citation>
    <scope>IDENTIFICATION</scope>
</reference>
<evidence type="ECO:0000313" key="5">
    <source>
        <dbReference type="EnsemblMetazoa" id="CapteP76145"/>
    </source>
</evidence>
<feature type="repeat" description="ANK" evidence="3">
    <location>
        <begin position="1"/>
        <end position="28"/>
    </location>
</feature>
<dbReference type="Pfam" id="PF12796">
    <property type="entry name" value="Ank_2"/>
    <property type="match status" value="1"/>
</dbReference>
<evidence type="ECO:0000256" key="1">
    <source>
        <dbReference type="ARBA" id="ARBA00022737"/>
    </source>
</evidence>
<feature type="non-terminal residue" evidence="4">
    <location>
        <position position="148"/>
    </location>
</feature>
<dbReference type="EMBL" id="KB310706">
    <property type="protein sequence ID" value="ELT90931.1"/>
    <property type="molecule type" value="Genomic_DNA"/>
</dbReference>
<dbReference type="PANTHER" id="PTHR24198:SF165">
    <property type="entry name" value="ANKYRIN REPEAT-CONTAINING PROTEIN-RELATED"/>
    <property type="match status" value="1"/>
</dbReference>
<evidence type="ECO:0000256" key="2">
    <source>
        <dbReference type="ARBA" id="ARBA00023043"/>
    </source>
</evidence>
<keyword evidence="2 3" id="KW-0040">ANK repeat</keyword>
<dbReference type="EMBL" id="AMQN01014056">
    <property type="status" value="NOT_ANNOTATED_CDS"/>
    <property type="molecule type" value="Genomic_DNA"/>
</dbReference>
<keyword evidence="6" id="KW-1185">Reference proteome</keyword>
<dbReference type="PANTHER" id="PTHR24198">
    <property type="entry name" value="ANKYRIN REPEAT AND PROTEIN KINASE DOMAIN-CONTAINING PROTEIN"/>
    <property type="match status" value="1"/>
</dbReference>
<evidence type="ECO:0000256" key="3">
    <source>
        <dbReference type="PROSITE-ProRule" id="PRU00023"/>
    </source>
</evidence>
<dbReference type="SMART" id="SM00248">
    <property type="entry name" value="ANK"/>
    <property type="match status" value="4"/>
</dbReference>
<reference evidence="4 6" key="2">
    <citation type="journal article" date="2013" name="Nature">
        <title>Insights into bilaterian evolution from three spiralian genomes.</title>
        <authorList>
            <person name="Simakov O."/>
            <person name="Marletaz F."/>
            <person name="Cho S.J."/>
            <person name="Edsinger-Gonzales E."/>
            <person name="Havlak P."/>
            <person name="Hellsten U."/>
            <person name="Kuo D.H."/>
            <person name="Larsson T."/>
            <person name="Lv J."/>
            <person name="Arendt D."/>
            <person name="Savage R."/>
            <person name="Osoegawa K."/>
            <person name="de Jong P."/>
            <person name="Grimwood J."/>
            <person name="Chapman J.A."/>
            <person name="Shapiro H."/>
            <person name="Aerts A."/>
            <person name="Otillar R.P."/>
            <person name="Terry A.Y."/>
            <person name="Boore J.L."/>
            <person name="Grigoriev I.V."/>
            <person name="Lindberg D.R."/>
            <person name="Seaver E.C."/>
            <person name="Weisblat D.A."/>
            <person name="Putnam N.H."/>
            <person name="Rokhsar D.S."/>
        </authorList>
    </citation>
    <scope>NUCLEOTIDE SEQUENCE</scope>
    <source>
        <strain evidence="4 6">I ESC-2004</strain>
    </source>
</reference>
<dbReference type="OrthoDB" id="6222060at2759"/>
<evidence type="ECO:0000313" key="6">
    <source>
        <dbReference type="Proteomes" id="UP000014760"/>
    </source>
</evidence>
<evidence type="ECO:0000313" key="4">
    <source>
        <dbReference type="EMBL" id="ELT90931.1"/>
    </source>
</evidence>